<dbReference type="EMBL" id="FNZU01000022">
    <property type="protein sequence ID" value="SEL36984.1"/>
    <property type="molecule type" value="Genomic_DNA"/>
</dbReference>
<organism evidence="2 3">
    <name type="scientific">Alkalibacterium pelagium</name>
    <dbReference type="NCBI Taxonomy" id="426702"/>
    <lineage>
        <taxon>Bacteria</taxon>
        <taxon>Bacillati</taxon>
        <taxon>Bacillota</taxon>
        <taxon>Bacilli</taxon>
        <taxon>Lactobacillales</taxon>
        <taxon>Carnobacteriaceae</taxon>
        <taxon>Alkalibacterium</taxon>
    </lineage>
</organism>
<dbReference type="RefSeq" id="WP_091483037.1">
    <property type="nucleotide sequence ID" value="NZ_BJYC01000026.1"/>
</dbReference>
<evidence type="ECO:0000313" key="3">
    <source>
        <dbReference type="Proteomes" id="UP000199081"/>
    </source>
</evidence>
<keyword evidence="3" id="KW-1185">Reference proteome</keyword>
<feature type="transmembrane region" description="Helical" evidence="1">
    <location>
        <begin position="7"/>
        <end position="26"/>
    </location>
</feature>
<proteinExistence type="predicted"/>
<feature type="transmembrane region" description="Helical" evidence="1">
    <location>
        <begin position="60"/>
        <end position="79"/>
    </location>
</feature>
<keyword evidence="1" id="KW-1133">Transmembrane helix</keyword>
<evidence type="ECO:0000313" key="2">
    <source>
        <dbReference type="EMBL" id="SEL36984.1"/>
    </source>
</evidence>
<evidence type="ECO:0000256" key="1">
    <source>
        <dbReference type="SAM" id="Phobius"/>
    </source>
</evidence>
<keyword evidence="1" id="KW-0472">Membrane</keyword>
<dbReference type="Proteomes" id="UP000199081">
    <property type="component" value="Unassembled WGS sequence"/>
</dbReference>
<feature type="transmembrane region" description="Helical" evidence="1">
    <location>
        <begin position="32"/>
        <end position="53"/>
    </location>
</feature>
<name>A0A1H7PNL5_9LACT</name>
<accession>A0A1H7PNL5</accession>
<evidence type="ECO:0008006" key="4">
    <source>
        <dbReference type="Google" id="ProtNLM"/>
    </source>
</evidence>
<gene>
    <name evidence="2" type="ORF">SAMN04488099_12213</name>
</gene>
<protein>
    <recommendedName>
        <fullName evidence="4">DUF2512 family protein</fullName>
    </recommendedName>
</protein>
<sequence>MKHIKAFSLKLVALLVLSFIILNIIFEMPGDSVFAIALITAILIYILGDLVILKNSGNMVATFVDAGAAFVISVAYLTAMTDGEAIVASFVFALGVALFETFFHNWLLKDQSGSSRSPY</sequence>
<dbReference type="Pfam" id="PF10710">
    <property type="entry name" value="DUF2512"/>
    <property type="match status" value="1"/>
</dbReference>
<dbReference type="AlphaFoldDB" id="A0A1H7PNL5"/>
<dbReference type="OrthoDB" id="2111682at2"/>
<keyword evidence="1" id="KW-0812">Transmembrane</keyword>
<dbReference type="InterPro" id="IPR019649">
    <property type="entry name" value="DUF2512"/>
</dbReference>
<feature type="transmembrane region" description="Helical" evidence="1">
    <location>
        <begin position="85"/>
        <end position="108"/>
    </location>
</feature>
<reference evidence="3" key="1">
    <citation type="submission" date="2016-10" db="EMBL/GenBank/DDBJ databases">
        <authorList>
            <person name="Varghese N."/>
            <person name="Submissions S."/>
        </authorList>
    </citation>
    <scope>NUCLEOTIDE SEQUENCE [LARGE SCALE GENOMIC DNA]</scope>
    <source>
        <strain evidence="3">DSM 19183</strain>
    </source>
</reference>